<dbReference type="InterPro" id="IPR051199">
    <property type="entry name" value="LPS_LOS_Heptosyltrfase"/>
</dbReference>
<dbReference type="PANTHER" id="PTHR30160:SF1">
    <property type="entry name" value="LIPOPOLYSACCHARIDE 1,2-N-ACETYLGLUCOSAMINETRANSFERASE-RELATED"/>
    <property type="match status" value="1"/>
</dbReference>
<keyword evidence="1" id="KW-0328">Glycosyltransferase</keyword>
<reference evidence="4" key="1">
    <citation type="journal article" date="2019" name="Int. J. Syst. Evol. Microbiol.">
        <title>The Global Catalogue of Microorganisms (GCM) 10K type strain sequencing project: providing services to taxonomists for standard genome sequencing and annotation.</title>
        <authorList>
            <consortium name="The Broad Institute Genomics Platform"/>
            <consortium name="The Broad Institute Genome Sequencing Center for Infectious Disease"/>
            <person name="Wu L."/>
            <person name="Ma J."/>
        </authorList>
    </citation>
    <scope>NUCLEOTIDE SEQUENCE [LARGE SCALE GENOMIC DNA]</scope>
    <source>
        <strain evidence="4">KCTC 23701</strain>
    </source>
</reference>
<dbReference type="RefSeq" id="WP_189461203.1">
    <property type="nucleotide sequence ID" value="NZ_BMYO01000006.1"/>
</dbReference>
<comment type="caution">
    <text evidence="3">The sequence shown here is derived from an EMBL/GenBank/DDBJ whole genome shotgun (WGS) entry which is preliminary data.</text>
</comment>
<keyword evidence="4" id="KW-1185">Reference proteome</keyword>
<evidence type="ECO:0000256" key="1">
    <source>
        <dbReference type="ARBA" id="ARBA00022676"/>
    </source>
</evidence>
<organism evidence="3 4">
    <name type="scientific">Jeongeupia chitinilytica</name>
    <dbReference type="NCBI Taxonomy" id="1041641"/>
    <lineage>
        <taxon>Bacteria</taxon>
        <taxon>Pseudomonadati</taxon>
        <taxon>Pseudomonadota</taxon>
        <taxon>Betaproteobacteria</taxon>
        <taxon>Neisseriales</taxon>
        <taxon>Chitinibacteraceae</taxon>
        <taxon>Jeongeupia</taxon>
    </lineage>
</organism>
<dbReference type="Pfam" id="PF01075">
    <property type="entry name" value="Glyco_transf_9"/>
    <property type="match status" value="1"/>
</dbReference>
<dbReference type="GO" id="GO:0016740">
    <property type="term" value="F:transferase activity"/>
    <property type="evidence" value="ECO:0007669"/>
    <property type="project" value="UniProtKB-KW"/>
</dbReference>
<dbReference type="Gene3D" id="3.40.50.2000">
    <property type="entry name" value="Glycogen Phosphorylase B"/>
    <property type="match status" value="2"/>
</dbReference>
<dbReference type="Proteomes" id="UP000604737">
    <property type="component" value="Unassembled WGS sequence"/>
</dbReference>
<name>A0ABQ3H350_9NEIS</name>
<accession>A0ABQ3H350</accession>
<proteinExistence type="predicted"/>
<evidence type="ECO:0000313" key="3">
    <source>
        <dbReference type="EMBL" id="GHD64915.1"/>
    </source>
</evidence>
<sequence length="341" mass="36807">MTRVLLIRRDNIGDLILTTPLLRALAAQPGWQVDVLVNSYNEAILDGNPDVARVYRYKKLHHRDAGESAWQVISERIRTVLAIRRAGYDIAIVAKEAWDKRPLQWATLSGAKRVVALCDAGRPGHPRITDLVTAPEFGSEHLVERLHRLLAPLGIHSPPGPLRLFADALRVAALRAEYGIDGSVPVYALQLSARKVKQRWPVERLAALARRLAAAGPCQLVILWSPGAADDPRHPGDDDKAAALVAASPGLPLLPIRTTSLAELMAAVQLCDQVITADGGAMHVAAGLGKPVVALFGNSNAAAWAPWSVPHEILQTEERDVNAISVDAVFAAHRRLCGASD</sequence>
<keyword evidence="2 3" id="KW-0808">Transferase</keyword>
<evidence type="ECO:0000313" key="4">
    <source>
        <dbReference type="Proteomes" id="UP000604737"/>
    </source>
</evidence>
<gene>
    <name evidence="3" type="ORF">GCM10007350_24840</name>
</gene>
<dbReference type="SUPFAM" id="SSF53756">
    <property type="entry name" value="UDP-Glycosyltransferase/glycogen phosphorylase"/>
    <property type="match status" value="1"/>
</dbReference>
<dbReference type="InterPro" id="IPR002201">
    <property type="entry name" value="Glyco_trans_9"/>
</dbReference>
<dbReference type="CDD" id="cd03789">
    <property type="entry name" value="GT9_LPS_heptosyltransferase"/>
    <property type="match status" value="1"/>
</dbReference>
<evidence type="ECO:0000256" key="2">
    <source>
        <dbReference type="ARBA" id="ARBA00022679"/>
    </source>
</evidence>
<protein>
    <submittedName>
        <fullName evidence="3">Glycosyl transferase family 9</fullName>
    </submittedName>
</protein>
<dbReference type="EMBL" id="BMYO01000006">
    <property type="protein sequence ID" value="GHD64915.1"/>
    <property type="molecule type" value="Genomic_DNA"/>
</dbReference>
<dbReference type="PANTHER" id="PTHR30160">
    <property type="entry name" value="TETRAACYLDISACCHARIDE 4'-KINASE-RELATED"/>
    <property type="match status" value="1"/>
</dbReference>